<feature type="chain" id="PRO_5011725992" description="NlpE N-terminal domain-containing protein" evidence="1">
    <location>
        <begin position="18"/>
        <end position="165"/>
    </location>
</feature>
<evidence type="ECO:0000313" key="2">
    <source>
        <dbReference type="EMBL" id="SEK62101.1"/>
    </source>
</evidence>
<keyword evidence="3" id="KW-1185">Reference proteome</keyword>
<evidence type="ECO:0000256" key="1">
    <source>
        <dbReference type="SAM" id="SignalP"/>
    </source>
</evidence>
<evidence type="ECO:0000313" key="3">
    <source>
        <dbReference type="Proteomes" id="UP000198984"/>
    </source>
</evidence>
<keyword evidence="1" id="KW-0732">Signal</keyword>
<accession>A0A1H7IHX5</accession>
<protein>
    <recommendedName>
        <fullName evidence="4">NlpE N-terminal domain-containing protein</fullName>
    </recommendedName>
</protein>
<dbReference type="STRING" id="573321.SAMN04488505_101559"/>
<dbReference type="EMBL" id="FOBB01000001">
    <property type="protein sequence ID" value="SEK62101.1"/>
    <property type="molecule type" value="Genomic_DNA"/>
</dbReference>
<dbReference type="AlphaFoldDB" id="A0A1H7IHX5"/>
<name>A0A1H7IHX5_9BACT</name>
<dbReference type="Proteomes" id="UP000198984">
    <property type="component" value="Unassembled WGS sequence"/>
</dbReference>
<evidence type="ECO:0008006" key="4">
    <source>
        <dbReference type="Google" id="ProtNLM"/>
    </source>
</evidence>
<organism evidence="2 3">
    <name type="scientific">Chitinophaga rupis</name>
    <dbReference type="NCBI Taxonomy" id="573321"/>
    <lineage>
        <taxon>Bacteria</taxon>
        <taxon>Pseudomonadati</taxon>
        <taxon>Bacteroidota</taxon>
        <taxon>Chitinophagia</taxon>
        <taxon>Chitinophagales</taxon>
        <taxon>Chitinophagaceae</taxon>
        <taxon>Chitinophaga</taxon>
    </lineage>
</organism>
<dbReference type="PROSITE" id="PS51257">
    <property type="entry name" value="PROKAR_LIPOPROTEIN"/>
    <property type="match status" value="1"/>
</dbReference>
<sequence length="165" mass="17813">MHMKPFSLLLIAGAALAVSCQQSGTTTDHTSDSTLTQGDTATTASTSPLATGLQCFTQVVGKDTAFLHLEAANDSISGQLEYHRYEKDSNKGDIKGSLQGNIITVQYHFMSEGMMSTRQEVFKLDGERLYAGLPASFDEQGAPVFEKDPANIKFDTTPFVKVPCP</sequence>
<proteinExistence type="predicted"/>
<feature type="signal peptide" evidence="1">
    <location>
        <begin position="1"/>
        <end position="17"/>
    </location>
</feature>
<gene>
    <name evidence="2" type="ORF">SAMN04488505_101559</name>
</gene>
<reference evidence="2 3" key="1">
    <citation type="submission" date="2016-10" db="EMBL/GenBank/DDBJ databases">
        <authorList>
            <person name="de Groot N.N."/>
        </authorList>
    </citation>
    <scope>NUCLEOTIDE SEQUENCE [LARGE SCALE GENOMIC DNA]</scope>
    <source>
        <strain evidence="2 3">DSM 21039</strain>
    </source>
</reference>